<dbReference type="PATRIC" id="fig|1003195.29.peg.6801"/>
<dbReference type="GO" id="GO:0046872">
    <property type="term" value="F:metal ion binding"/>
    <property type="evidence" value="ECO:0007669"/>
    <property type="project" value="InterPro"/>
</dbReference>
<accession>G8XDW3</accession>
<sequence>MSMSSTFITAQVGESREVRAENCPNCGGPLAVNQDGWKICHACGYSSPSVAPAPVARGTVASTVS</sequence>
<keyword evidence="2" id="KW-1185">Reference proteome</keyword>
<dbReference type="Proteomes" id="UP000007842">
    <property type="component" value="Plasmid pSCATT"/>
</dbReference>
<protein>
    <submittedName>
        <fullName evidence="1">Uncharacterized protein</fullName>
    </submittedName>
</protein>
<reference evidence="2" key="1">
    <citation type="submission" date="2011-12" db="EMBL/GenBank/DDBJ databases">
        <title>Complete genome sequence of Streptomyces cattleya strain DSM 46488.</title>
        <authorList>
            <person name="Ou H.-Y."/>
            <person name="Li P."/>
            <person name="Zhao C."/>
            <person name="O'Hagan D."/>
            <person name="Deng Z."/>
        </authorList>
    </citation>
    <scope>NUCLEOTIDE SEQUENCE [LARGE SCALE GENOMIC DNA]</scope>
    <source>
        <strain evidence="2">ATCC 35852 / DSM 46488 / JCM 4925 / NBRC 14057 / NRRL 8057</strain>
        <plasmid evidence="2">Plasmid pSCATT</plasmid>
    </source>
</reference>
<dbReference type="AlphaFoldDB" id="G8XDW3"/>
<dbReference type="Gene3D" id="2.20.25.10">
    <property type="match status" value="1"/>
</dbReference>
<organism evidence="1 2">
    <name type="scientific">Streptantibioticus cattleyicolor (strain ATCC 35852 / DSM 46488 / JCM 4925 / NBRC 14057 / NRRL 8057)</name>
    <name type="common">Streptomyces cattleya</name>
    <dbReference type="NCBI Taxonomy" id="1003195"/>
    <lineage>
        <taxon>Bacteria</taxon>
        <taxon>Bacillati</taxon>
        <taxon>Actinomycetota</taxon>
        <taxon>Actinomycetes</taxon>
        <taxon>Kitasatosporales</taxon>
        <taxon>Streptomycetaceae</taxon>
        <taxon>Streptantibioticus</taxon>
    </lineage>
</organism>
<keyword evidence="1" id="KW-0614">Plasmid</keyword>
<dbReference type="GO" id="GO:0016787">
    <property type="term" value="F:hydrolase activity"/>
    <property type="evidence" value="ECO:0007669"/>
    <property type="project" value="InterPro"/>
</dbReference>
<name>G8XDW3_STREN</name>
<dbReference type="EMBL" id="CP003229">
    <property type="protein sequence ID" value="AEW99198.1"/>
    <property type="molecule type" value="Genomic_DNA"/>
</dbReference>
<proteinExistence type="predicted"/>
<geneLocation type="plasmid" evidence="1 2">
    <name>pSCATT</name>
</geneLocation>
<dbReference type="KEGG" id="scy:SCATT_p10050"/>
<evidence type="ECO:0000313" key="2">
    <source>
        <dbReference type="Proteomes" id="UP000007842"/>
    </source>
</evidence>
<gene>
    <name evidence="1" type="ordered locus">SCATT_p10050</name>
</gene>
<dbReference type="HOGENOM" id="CLU_2847812_0_0_11"/>
<evidence type="ECO:0000313" key="1">
    <source>
        <dbReference type="EMBL" id="AEW99198.1"/>
    </source>
</evidence>